<dbReference type="AlphaFoldDB" id="A0AAI8YQE8"/>
<feature type="region of interest" description="Disordered" evidence="1">
    <location>
        <begin position="58"/>
        <end position="100"/>
    </location>
</feature>
<sequence>MDSLIEVDVSDQSAGPALSVGTQRDRIAPGVDLLFDGAIHDESALTNCPLLVPGAYDQPASSASGALSEPQQLGTDEQQLGTGEQSTALVPADDDDDAMTRVNDHQENGVQPLGQHSAHHEDRLVPAAKDTTDEPAAVYFTTSSAKLVGVAVRTWRHNSRAIQGEHGRRPVIANFIVSHNPDSALGVIEAAYRDMRSASSRCTIELRSTPNGGSYLRIAAPTKADADELIETTRLQVEDLIADRPNLTKGLFVEPPSATGPDFVIVLDATSGGARHRLELRDGTRPNVRLEELAAEHEKALSSTLFDALNKAGRLRAALNLKIHLGHYMLQRYQKTIPAFQFEQFEAMVKNSRASGRLRTHIGDEALAGAMLRVIRAPHSPFLPTDNQTPSAADVAPQYAFEACSEEVRFETELEPTHASHASGGDGVRYRMVRTRAFPLNATISELDITNISMGSKLDWKVEAVAEDRDEKKFHGVNAYFQSGKIHMQGPHGGCNAYPRIWLACDSAMAGYFKSATVKSVYRFNWKETAYIVELAINRQWDGIRSMVANKPPTVDFGLSVYGEAWDEEMQLLGGRSASHVWGKDLKGLFAAEGNSQTGEGVGRVRGFLQTVRNIRDAFEGVEG</sequence>
<evidence type="ECO:0000259" key="2">
    <source>
        <dbReference type="Pfam" id="PF25482"/>
    </source>
</evidence>
<gene>
    <name evidence="3" type="ORF">KHLLAP_LOCUS13838</name>
</gene>
<dbReference type="Pfam" id="PF25482">
    <property type="entry name" value="DUF7905"/>
    <property type="match status" value="1"/>
</dbReference>
<name>A0AAI8YQE8_9PEZI</name>
<comment type="caution">
    <text evidence="3">The sequence shown here is derived from an EMBL/GenBank/DDBJ whole genome shotgun (WGS) entry which is preliminary data.</text>
</comment>
<evidence type="ECO:0000313" key="4">
    <source>
        <dbReference type="Proteomes" id="UP001295740"/>
    </source>
</evidence>
<feature type="compositionally biased region" description="Polar residues" evidence="1">
    <location>
        <begin position="59"/>
        <end position="88"/>
    </location>
</feature>
<proteinExistence type="predicted"/>
<feature type="domain" description="DUF7905" evidence="2">
    <location>
        <begin position="289"/>
        <end position="570"/>
    </location>
</feature>
<dbReference type="InterPro" id="IPR057227">
    <property type="entry name" value="DUF7905"/>
</dbReference>
<dbReference type="EMBL" id="CAUWAG010000020">
    <property type="protein sequence ID" value="CAJ2513370.1"/>
    <property type="molecule type" value="Genomic_DNA"/>
</dbReference>
<keyword evidence="4" id="KW-1185">Reference proteome</keyword>
<reference evidence="3" key="1">
    <citation type="submission" date="2023-10" db="EMBL/GenBank/DDBJ databases">
        <authorList>
            <person name="Hackl T."/>
        </authorList>
    </citation>
    <scope>NUCLEOTIDE SEQUENCE</scope>
</reference>
<accession>A0AAI8YQE8</accession>
<protein>
    <submittedName>
        <fullName evidence="3">Uu.00g014890.m01.CDS01</fullName>
    </submittedName>
</protein>
<evidence type="ECO:0000313" key="3">
    <source>
        <dbReference type="EMBL" id="CAJ2513370.1"/>
    </source>
</evidence>
<evidence type="ECO:0000256" key="1">
    <source>
        <dbReference type="SAM" id="MobiDB-lite"/>
    </source>
</evidence>
<dbReference type="Proteomes" id="UP001295740">
    <property type="component" value="Unassembled WGS sequence"/>
</dbReference>
<organism evidence="3 4">
    <name type="scientific">Anthostomella pinea</name>
    <dbReference type="NCBI Taxonomy" id="933095"/>
    <lineage>
        <taxon>Eukaryota</taxon>
        <taxon>Fungi</taxon>
        <taxon>Dikarya</taxon>
        <taxon>Ascomycota</taxon>
        <taxon>Pezizomycotina</taxon>
        <taxon>Sordariomycetes</taxon>
        <taxon>Xylariomycetidae</taxon>
        <taxon>Xylariales</taxon>
        <taxon>Xylariaceae</taxon>
        <taxon>Anthostomella</taxon>
    </lineage>
</organism>